<evidence type="ECO:0000313" key="1">
    <source>
        <dbReference type="EMBL" id="KKG01607.1"/>
    </source>
</evidence>
<evidence type="ECO:0000313" key="50">
    <source>
        <dbReference type="Proteomes" id="UP000033933"/>
    </source>
</evidence>
<evidence type="ECO:0000313" key="73">
    <source>
        <dbReference type="Proteomes" id="UP000034597"/>
    </source>
</evidence>
<evidence type="ECO:0000313" key="36">
    <source>
        <dbReference type="EMBL" id="KKH84818.1"/>
    </source>
</evidence>
<dbReference type="EMBL" id="JJPD01000156">
    <property type="protein sequence ID" value="KKG38336.1"/>
    <property type="molecule type" value="Genomic_DNA"/>
</dbReference>
<evidence type="ECO:0000313" key="3">
    <source>
        <dbReference type="EMBL" id="KKG03578.1"/>
    </source>
</evidence>
<evidence type="ECO:0000313" key="78">
    <source>
        <dbReference type="Proteomes" id="UP000034820"/>
    </source>
</evidence>
<dbReference type="Proteomes" id="UP000034253">
    <property type="component" value="Unassembled WGS sequence"/>
</dbReference>
<evidence type="ECO:0000313" key="42">
    <source>
        <dbReference type="EMBL" id="KKI03564.1"/>
    </source>
</evidence>
<dbReference type="Proteomes" id="UP000034074">
    <property type="component" value="Unassembled WGS sequence"/>
</dbReference>
<dbReference type="Proteomes" id="UP000034243">
    <property type="component" value="Unassembled WGS sequence"/>
</dbReference>
<reference evidence="44 45" key="1">
    <citation type="journal article" date="2015" name="ISME J.">
        <title>Genomic and phenotypic differentiation among Methanosarcina mazei populations from Columbia River sediment.</title>
        <authorList>
            <person name="Youngblut N.D."/>
            <person name="Wirth J.S."/>
            <person name="Henriksen J.R."/>
            <person name="Smith M."/>
            <person name="Simon H."/>
            <person name="Metcalf W.W."/>
            <person name="Whitaker R.J."/>
        </authorList>
    </citation>
    <scope>NUCLEOTIDE SEQUENCE [LARGE SCALE GENOMIC DNA]</scope>
    <source>
        <strain evidence="25 60">1.F.A.2.8</strain>
        <strain evidence="24 81">1.F.M.0.5</strain>
        <strain evidence="27 77">1.H.A.1A.1</strain>
        <strain evidence="26 51">1.H.A.1A.3</strain>
        <strain evidence="28 46">1.H.A.1A.6</strain>
        <strain evidence="29 61">1.H.A.2.3</strain>
        <strain evidence="30 76">1.H.A.2.7</strain>
        <strain evidence="31">1.H.A.2.8</strain>
        <strain evidence="32 50">1.H.M.0.1</strain>
        <strain evidence="35 82">1.H.M.1A.1</strain>
        <strain evidence="33 52">1.H.M.1A.2</strain>
        <strain evidence="34 79">1.H.M.1A.3</strain>
        <strain evidence="37 57">1.H.M.2.1</strain>
        <strain evidence="36 44">1.H.M.2.2</strain>
        <strain evidence="38 83">1.H.M.2.3</strain>
        <strain evidence="40 75">1.H.M.2.4</strain>
        <strain evidence="39 80">1.H.T.2.1</strain>
        <strain evidence="41 48">1.H.T.2.3</strain>
        <strain evidence="42 69">1.H.T.2.5</strain>
        <strain evidence="2 55">2.F.A.2.3</strain>
        <strain evidence="3 72">2.F.A.2.4</strain>
        <strain evidence="1 73">2.F.T.0.2</strain>
        <strain evidence="4 53">2.F.T.2.6</strain>
        <strain evidence="5 66">3.F.A.1A.1</strain>
        <strain evidence="6 47">3.F.A.1A.3</strain>
        <strain evidence="7 65">3.F.A.1B.1</strain>
        <strain evidence="8 71">3.F.A.2.12</strain>
        <strain evidence="10 74">3.F.A.2.3</strain>
        <strain evidence="9 56">3.F.A.2.5</strain>
        <strain evidence="13 59">3.F.A.2.6</strain>
        <strain evidence="12 62">3.F.A.2.7</strain>
        <strain evidence="11 58">3.F.T.1A.1</strain>
        <strain evidence="15 64">3.F.T.1A.2</strain>
        <strain evidence="14 70">3.F.T.1A.4</strain>
        <strain evidence="16 67">3.F.T.2.1</strain>
        <strain evidence="17 54">3.H.A.1A.2</strain>
        <strain evidence="18 49">3.H.A.2.5</strain>
        <strain evidence="21 68">3.H.M.1B.1</strain>
        <strain evidence="19 45">3.H.M.1B.2</strain>
        <strain evidence="20 63">3.H.M.1B.5</strain>
        <strain evidence="23 78">3.H.T.1A.1</strain>
        <strain evidence="22 84">3.H.T.1A.2</strain>
    </source>
</reference>
<dbReference type="Proteomes" id="UP000034047">
    <property type="component" value="Unassembled WGS sequence"/>
</dbReference>
<evidence type="ECO:0000313" key="9">
    <source>
        <dbReference type="EMBL" id="KKG38882.1"/>
    </source>
</evidence>
<dbReference type="EMBL" id="JJPE01000173">
    <property type="protein sequence ID" value="KKG39107.1"/>
    <property type="molecule type" value="Genomic_DNA"/>
</dbReference>
<evidence type="ECO:0000313" key="31">
    <source>
        <dbReference type="EMBL" id="KKH66234.1"/>
    </source>
</evidence>
<dbReference type="EMBL" id="JJQH01000173">
    <property type="protein sequence ID" value="KKH35301.1"/>
    <property type="molecule type" value="Genomic_DNA"/>
</dbReference>
<dbReference type="EMBL" id="JJPB01000072">
    <property type="protein sequence ID" value="KKG31950.1"/>
    <property type="molecule type" value="Genomic_DNA"/>
</dbReference>
<dbReference type="EMBL" id="JJOR01000092">
    <property type="protein sequence ID" value="KKG03554.1"/>
    <property type="molecule type" value="Genomic_DNA"/>
</dbReference>
<dbReference type="Proteomes" id="UP000034692">
    <property type="component" value="Unassembled WGS sequence"/>
</dbReference>
<evidence type="ECO:0000313" key="33">
    <source>
        <dbReference type="EMBL" id="KKH73878.1"/>
    </source>
</evidence>
<dbReference type="EMBL" id="JJOU01000209">
    <property type="protein sequence ID" value="KKG08908.1"/>
    <property type="molecule type" value="Genomic_DNA"/>
</dbReference>
<evidence type="ECO:0000313" key="13">
    <source>
        <dbReference type="EMBL" id="KKG54979.1"/>
    </source>
</evidence>
<dbReference type="EMBL" id="JJPW01000115">
    <property type="protein sequence ID" value="KKG97096.1"/>
    <property type="molecule type" value="Genomic_DNA"/>
</dbReference>
<evidence type="ECO:0000313" key="25">
    <source>
        <dbReference type="EMBL" id="KKH26900.1"/>
    </source>
</evidence>
<dbReference type="Proteomes" id="UP000034227">
    <property type="component" value="Unassembled WGS sequence"/>
</dbReference>
<evidence type="ECO:0000313" key="26">
    <source>
        <dbReference type="EMBL" id="KKH35301.1"/>
    </source>
</evidence>
<evidence type="ECO:0000313" key="27">
    <source>
        <dbReference type="EMBL" id="KKH40672.1"/>
    </source>
</evidence>
<evidence type="ECO:0000313" key="84">
    <source>
        <dbReference type="Proteomes" id="UP000034944"/>
    </source>
</evidence>
<dbReference type="Proteomes" id="UP000034040">
    <property type="component" value="Unassembled WGS sequence"/>
</dbReference>
<evidence type="ECO:0000313" key="55">
    <source>
        <dbReference type="Proteomes" id="UP000034142"/>
    </source>
</evidence>
<dbReference type="EMBL" id="JJPK01000131">
    <property type="protein sequence ID" value="KKG57396.1"/>
    <property type="molecule type" value="Genomic_DNA"/>
</dbReference>
<dbReference type="PATRIC" id="fig|2209.39.peg.3964"/>
<evidence type="ECO:0000313" key="41">
    <source>
        <dbReference type="EMBL" id="KKI02491.1"/>
    </source>
</evidence>
<dbReference type="EMBL" id="JJQU01000109">
    <property type="protein sequence ID" value="KKH86116.1"/>
    <property type="molecule type" value="Genomic_DNA"/>
</dbReference>
<dbReference type="Proteomes" id="UP000034820">
    <property type="component" value="Unassembled WGS sequence"/>
</dbReference>
<dbReference type="EMBL" id="JJPL01000016">
    <property type="protein sequence ID" value="KKG68055.1"/>
    <property type="molecule type" value="Genomic_DNA"/>
</dbReference>
<evidence type="ECO:0000313" key="80">
    <source>
        <dbReference type="Proteomes" id="UP000034872"/>
    </source>
</evidence>
<evidence type="ECO:0000313" key="15">
    <source>
        <dbReference type="EMBL" id="KKG62727.1"/>
    </source>
</evidence>
<evidence type="ECO:0000313" key="4">
    <source>
        <dbReference type="EMBL" id="KKG08908.1"/>
    </source>
</evidence>
<evidence type="ECO:0000313" key="29">
    <source>
        <dbReference type="EMBL" id="KKH56173.1"/>
    </source>
</evidence>
<dbReference type="Proteomes" id="UP000034925">
    <property type="component" value="Unassembled WGS sequence"/>
</dbReference>
<protein>
    <submittedName>
        <fullName evidence="33">Uncharacterized protein</fullName>
    </submittedName>
</protein>
<evidence type="ECO:0000313" key="76">
    <source>
        <dbReference type="Proteomes" id="UP000034692"/>
    </source>
</evidence>
<dbReference type="Proteomes" id="UP000034021">
    <property type="component" value="Unassembled WGS sequence"/>
</dbReference>
<evidence type="ECO:0000313" key="12">
    <source>
        <dbReference type="EMBL" id="KKG52060.1"/>
    </source>
</evidence>
<accession>A0A0F8QG18</accession>
<evidence type="ECO:0000313" key="19">
    <source>
        <dbReference type="EMBL" id="KKG96749.1"/>
    </source>
</evidence>
<evidence type="ECO:0000313" key="70">
    <source>
        <dbReference type="Proteomes" id="UP000034566"/>
    </source>
</evidence>
<dbReference type="RefSeq" id="WP_011034644.1">
    <property type="nucleotide sequence ID" value="NZ_JJOS01000047.1"/>
</dbReference>
<dbReference type="Proteomes" id="UP000034597">
    <property type="component" value="Unassembled WGS sequence"/>
</dbReference>
<organism evidence="33 52">
    <name type="scientific">Methanosarcina mazei</name>
    <name type="common">Methanosarcina frisia</name>
    <dbReference type="NCBI Taxonomy" id="2209"/>
    <lineage>
        <taxon>Archaea</taxon>
        <taxon>Methanobacteriati</taxon>
        <taxon>Methanobacteriota</taxon>
        <taxon>Stenosarchaea group</taxon>
        <taxon>Methanomicrobia</taxon>
        <taxon>Methanosarcinales</taxon>
        <taxon>Methanosarcinaceae</taxon>
        <taxon>Methanosarcina</taxon>
    </lineage>
</organism>
<dbReference type="EMBL" id="JJRB01000080">
    <property type="protein sequence ID" value="KKI03564.1"/>
    <property type="molecule type" value="Genomic_DNA"/>
</dbReference>
<name>A0A0F8QG18_METMZ</name>
<dbReference type="EMBL" id="JJPC01000126">
    <property type="protein sequence ID" value="KKG32195.1"/>
    <property type="molecule type" value="Genomic_DNA"/>
</dbReference>
<evidence type="ECO:0000313" key="39">
    <source>
        <dbReference type="EMBL" id="KKH91940.1"/>
    </source>
</evidence>
<dbReference type="Proteomes" id="UP000033889">
    <property type="component" value="Unassembled WGS sequence"/>
</dbReference>
<evidence type="ECO:0000313" key="14">
    <source>
        <dbReference type="EMBL" id="KKG57396.1"/>
    </source>
</evidence>
<dbReference type="EMBL" id="JJQZ01000159">
    <property type="protein sequence ID" value="KKH91940.1"/>
    <property type="molecule type" value="Genomic_DNA"/>
</dbReference>
<evidence type="ECO:0000313" key="37">
    <source>
        <dbReference type="EMBL" id="KKH86116.1"/>
    </source>
</evidence>
<dbReference type="Proteomes" id="UP000034195">
    <property type="component" value="Unassembled WGS sequence"/>
</dbReference>
<evidence type="ECO:0000313" key="77">
    <source>
        <dbReference type="Proteomes" id="UP000034758"/>
    </source>
</evidence>
<evidence type="ECO:0000313" key="61">
    <source>
        <dbReference type="Proteomes" id="UP000034232"/>
    </source>
</evidence>
<evidence type="ECO:0000313" key="46">
    <source>
        <dbReference type="Proteomes" id="UP000033864"/>
    </source>
</evidence>
<dbReference type="EMBL" id="JJPQ01000051">
    <property type="protein sequence ID" value="KKG83788.1"/>
    <property type="molecule type" value="Genomic_DNA"/>
</dbReference>
<evidence type="ECO:0000313" key="63">
    <source>
        <dbReference type="Proteomes" id="UP000034253"/>
    </source>
</evidence>
<dbReference type="EMBL" id="JJQX01000121">
    <property type="protein sequence ID" value="KKH94499.1"/>
    <property type="molecule type" value="Genomic_DNA"/>
</dbReference>
<evidence type="ECO:0000313" key="69">
    <source>
        <dbReference type="Proteomes" id="UP000034547"/>
    </source>
</evidence>
<dbReference type="Proteomes" id="UP000034468">
    <property type="component" value="Unassembled WGS sequence"/>
</dbReference>
<dbReference type="Proteomes" id="UP000034151">
    <property type="component" value="Unassembled WGS sequence"/>
</dbReference>
<evidence type="ECO:0000313" key="40">
    <source>
        <dbReference type="EMBL" id="KKH94499.1"/>
    </source>
</evidence>
<dbReference type="EMBL" id="JJPU01000097">
    <property type="protein sequence ID" value="KKG97218.1"/>
    <property type="molecule type" value="Genomic_DNA"/>
</dbReference>
<evidence type="ECO:0000313" key="74">
    <source>
        <dbReference type="Proteomes" id="UP000034667"/>
    </source>
</evidence>
<dbReference type="Proteomes" id="UP000033864">
    <property type="component" value="Unassembled WGS sequence"/>
</dbReference>
<dbReference type="Proteomes" id="UP000034188">
    <property type="component" value="Unassembled WGS sequence"/>
</dbReference>
<dbReference type="Proteomes" id="UP000034399">
    <property type="component" value="Unassembled WGS sequence"/>
</dbReference>
<dbReference type="EMBL" id="JJQW01000084">
    <property type="protein sequence ID" value="KKH87172.1"/>
    <property type="molecule type" value="Genomic_DNA"/>
</dbReference>
<dbReference type="AlphaFoldDB" id="A0A0F8QG18"/>
<dbReference type="EMBL" id="JJPH01000078">
    <property type="protein sequence ID" value="KKG52060.1"/>
    <property type="molecule type" value="Genomic_DNA"/>
</dbReference>
<dbReference type="EMBL" id="JJOS01000047">
    <property type="protein sequence ID" value="KKG03578.1"/>
    <property type="molecule type" value="Genomic_DNA"/>
</dbReference>
<dbReference type="EMBL" id="CP029709">
    <property type="protein sequence ID" value="QCR15038.1"/>
    <property type="molecule type" value="Genomic_DNA"/>
</dbReference>
<evidence type="ECO:0000313" key="52">
    <source>
        <dbReference type="Proteomes" id="UP000034040"/>
    </source>
</evidence>
<dbReference type="EMBL" id="JJOT01000077">
    <property type="protein sequence ID" value="KKG01607.1"/>
    <property type="molecule type" value="Genomic_DNA"/>
</dbReference>
<evidence type="ECO:0000313" key="51">
    <source>
        <dbReference type="Proteomes" id="UP000034021"/>
    </source>
</evidence>
<dbReference type="Proteomes" id="UP000034944">
    <property type="component" value="Unassembled WGS sequence"/>
</dbReference>
<evidence type="ECO:0000313" key="65">
    <source>
        <dbReference type="Proteomes" id="UP000034298"/>
    </source>
</evidence>
<evidence type="ECO:0000313" key="60">
    <source>
        <dbReference type="Proteomes" id="UP000034227"/>
    </source>
</evidence>
<evidence type="ECO:0000313" key="67">
    <source>
        <dbReference type="Proteomes" id="UP000034424"/>
    </source>
</evidence>
<dbReference type="EMBL" id="JJPZ01000160">
    <property type="protein sequence ID" value="KKH06264.1"/>
    <property type="molecule type" value="Genomic_DNA"/>
</dbReference>
<evidence type="ECO:0000313" key="32">
    <source>
        <dbReference type="EMBL" id="KKH69501.1"/>
    </source>
</evidence>
<dbReference type="Proteomes" id="UP000034578">
    <property type="component" value="Unassembled WGS sequence"/>
</dbReference>
<dbReference type="Proteomes" id="UP000033885">
    <property type="component" value="Unassembled WGS sequence"/>
</dbReference>
<evidence type="ECO:0000313" key="57">
    <source>
        <dbReference type="Proteomes" id="UP000034152"/>
    </source>
</evidence>
<evidence type="ECO:0000313" key="54">
    <source>
        <dbReference type="Proteomes" id="UP000034074"/>
    </source>
</evidence>
<gene>
    <name evidence="43" type="ORF">DKM28_02320</name>
    <name evidence="7" type="ORF">DU30_18485</name>
    <name evidence="2" type="ORF">DU31_18905</name>
    <name evidence="11" type="ORF">DU33_19015</name>
    <name evidence="4" type="ORF">DU34_01215</name>
    <name evidence="8" type="ORF">DU35_00530</name>
    <name evidence="12" type="ORF">DU36_18350</name>
    <name evidence="13" type="ORF">DU38_18735</name>
    <name evidence="9" type="ORF">DU39_18325</name>
    <name evidence="1" type="ORF">DU40_06295</name>
    <name evidence="10" type="ORF">DU41_19595</name>
    <name evidence="14" type="ORF">DU45_06175</name>
    <name evidence="17" type="ORF">DU46_19920</name>
    <name evidence="3" type="ORF">DU47_18870</name>
    <name evidence="6" type="ORF">DU49_18575</name>
    <name evidence="26" type="ORF">DU50_19030</name>
    <name evidence="23" type="ORF">DU51_17710</name>
    <name evidence="5" type="ORF">DU52_00555</name>
    <name evidence="27" type="ORF">DU54_18805</name>
    <name evidence="20" type="ORF">DU56_06095</name>
    <name evidence="25" type="ORF">DU58_18795</name>
    <name evidence="24" type="ORF">DU60_18305</name>
    <name evidence="18" type="ORF">DU61_19550</name>
    <name evidence="22" type="ORF">DU62_00200</name>
    <name evidence="15" type="ORF">DU64_13120</name>
    <name evidence="21" type="ORF">DU66_16930</name>
    <name evidence="16" type="ORF">DU67_10120</name>
    <name evidence="19" type="ORF">DU68_17550</name>
    <name evidence="31" type="ORF">DU73_18380</name>
    <name evidence="30" type="ORF">DU75_12755</name>
    <name evidence="29" type="ORF">DU76_11755</name>
    <name evidence="33" type="ORF">DU77_06315</name>
    <name evidence="34" type="ORF">DU78_17355</name>
    <name evidence="40" type="ORF">DU79_01495</name>
    <name evidence="37" type="ORF">DU80_19160</name>
    <name evidence="41" type="ORF">DU81_05345</name>
    <name evidence="36" type="ORF">DU82_05610</name>
    <name evidence="42" type="ORF">DU83_05870</name>
    <name evidence="39" type="ORF">DU84_06735</name>
    <name evidence="28" type="ORF">DU85_19110</name>
    <name evidence="35" type="ORF">DU86_18385</name>
    <name evidence="32" type="ORF">DU87_18550</name>
    <name evidence="38" type="ORF">DU88_17610</name>
</gene>
<evidence type="ECO:0000313" key="8">
    <source>
        <dbReference type="EMBL" id="KKG38336.1"/>
    </source>
</evidence>
<evidence type="ECO:0000313" key="58">
    <source>
        <dbReference type="Proteomes" id="UP000034188"/>
    </source>
</evidence>
<evidence type="ECO:0000313" key="43">
    <source>
        <dbReference type="EMBL" id="QCR15038.1"/>
    </source>
</evidence>
<dbReference type="EMBL" id="JJQM01000064">
    <property type="protein sequence ID" value="KKH56173.1"/>
    <property type="molecule type" value="Genomic_DNA"/>
</dbReference>
<dbReference type="EMBL" id="JJPI01000156">
    <property type="protein sequence ID" value="KKG49162.1"/>
    <property type="molecule type" value="Genomic_DNA"/>
</dbReference>
<dbReference type="EMBL" id="JJPJ01000063">
    <property type="protein sequence ID" value="KKG62727.1"/>
    <property type="molecule type" value="Genomic_DNA"/>
</dbReference>
<evidence type="ECO:0000313" key="71">
    <source>
        <dbReference type="Proteomes" id="UP000034577"/>
    </source>
</evidence>
<evidence type="ECO:0000313" key="79">
    <source>
        <dbReference type="Proteomes" id="UP000034842"/>
    </source>
</evidence>
<dbReference type="Proteomes" id="UP000033814">
    <property type="component" value="Unassembled WGS sequence"/>
</dbReference>
<evidence type="ECO:0000313" key="34">
    <source>
        <dbReference type="EMBL" id="KKH75959.1"/>
    </source>
</evidence>
<evidence type="ECO:0000313" key="82">
    <source>
        <dbReference type="Proteomes" id="UP000034925"/>
    </source>
</evidence>
<dbReference type="EMBL" id="JJQV01000041">
    <property type="protein sequence ID" value="KKH84818.1"/>
    <property type="molecule type" value="Genomic_DNA"/>
</dbReference>
<dbReference type="Proteomes" id="UP000034937">
    <property type="component" value="Unassembled WGS sequence"/>
</dbReference>
<evidence type="ECO:0000313" key="83">
    <source>
        <dbReference type="Proteomes" id="UP000034937"/>
    </source>
</evidence>
<dbReference type="EMBL" id="JJQD01000126">
    <property type="protein sequence ID" value="KKH26900.1"/>
    <property type="molecule type" value="Genomic_DNA"/>
</dbReference>
<dbReference type="Proteomes" id="UP000034566">
    <property type="component" value="Unassembled WGS sequence"/>
</dbReference>
<evidence type="ECO:0000313" key="44">
    <source>
        <dbReference type="Proteomes" id="UP000033814"/>
    </source>
</evidence>
<keyword evidence="72" id="KW-1185">Reference proteome</keyword>
<dbReference type="Proteomes" id="UP000034921">
    <property type="component" value="Unassembled WGS sequence"/>
</dbReference>
<dbReference type="EMBL" id="JJPA01000242">
    <property type="protein sequence ID" value="KKG27067.1"/>
    <property type="molecule type" value="Genomic_DNA"/>
</dbReference>
<evidence type="ECO:0000313" key="17">
    <source>
        <dbReference type="EMBL" id="KKG68135.1"/>
    </source>
</evidence>
<evidence type="ECO:0000313" key="21">
    <source>
        <dbReference type="EMBL" id="KKG97218.1"/>
    </source>
</evidence>
<evidence type="ECO:0000313" key="2">
    <source>
        <dbReference type="EMBL" id="KKG03554.1"/>
    </source>
</evidence>
<proteinExistence type="predicted"/>
<evidence type="ECO:0000313" key="68">
    <source>
        <dbReference type="Proteomes" id="UP000034468"/>
    </source>
</evidence>
<dbReference type="EMBL" id="JJRA01000103">
    <property type="protein sequence ID" value="KKI02491.1"/>
    <property type="molecule type" value="Genomic_DNA"/>
</dbReference>
<evidence type="ECO:0000313" key="53">
    <source>
        <dbReference type="Proteomes" id="UP000034047"/>
    </source>
</evidence>
<evidence type="ECO:0000313" key="11">
    <source>
        <dbReference type="EMBL" id="KKG49162.1"/>
    </source>
</evidence>
<dbReference type="EMBL" id="JJQG01000049">
    <property type="protein sequence ID" value="KKH40672.1"/>
    <property type="molecule type" value="Genomic_DNA"/>
</dbReference>
<evidence type="ECO:0000313" key="72">
    <source>
        <dbReference type="Proteomes" id="UP000034578"/>
    </source>
</evidence>
<dbReference type="Proteomes" id="UP000034424">
    <property type="component" value="Unassembled WGS sequence"/>
</dbReference>
<evidence type="ECO:0000313" key="48">
    <source>
        <dbReference type="Proteomes" id="UP000033885"/>
    </source>
</evidence>
<evidence type="ECO:0000313" key="22">
    <source>
        <dbReference type="EMBL" id="KKH06264.1"/>
    </source>
</evidence>
<dbReference type="Proteomes" id="UP000034152">
    <property type="component" value="Unassembled WGS sequence"/>
</dbReference>
<evidence type="ECO:0000313" key="20">
    <source>
        <dbReference type="EMBL" id="KKG97096.1"/>
    </source>
</evidence>
<evidence type="ECO:0000313" key="66">
    <source>
        <dbReference type="Proteomes" id="UP000034399"/>
    </source>
</evidence>
<dbReference type="Proteomes" id="UP000034758">
    <property type="component" value="Unassembled WGS sequence"/>
</dbReference>
<dbReference type="Proteomes" id="UP000034232">
    <property type="component" value="Unassembled WGS sequence"/>
</dbReference>
<dbReference type="EMBL" id="JJPV01000119">
    <property type="protein sequence ID" value="KKG96749.1"/>
    <property type="molecule type" value="Genomic_DNA"/>
</dbReference>
<evidence type="ECO:0000313" key="28">
    <source>
        <dbReference type="EMBL" id="KKH52581.1"/>
    </source>
</evidence>
<evidence type="ECO:0000313" key="35">
    <source>
        <dbReference type="EMBL" id="KKH76589.1"/>
    </source>
</evidence>
<dbReference type="EMBL" id="JJPG01000032">
    <property type="protein sequence ID" value="KKG54979.1"/>
    <property type="molecule type" value="Genomic_DNA"/>
</dbReference>
<dbReference type="EMBL" id="JJQE01000164">
    <property type="protein sequence ID" value="KKH24373.1"/>
    <property type="molecule type" value="Genomic_DNA"/>
</dbReference>
<evidence type="ECO:0000313" key="30">
    <source>
        <dbReference type="EMBL" id="KKH65614.1"/>
    </source>
</evidence>
<evidence type="ECO:0000313" key="75">
    <source>
        <dbReference type="Proteomes" id="UP000034668"/>
    </source>
</evidence>
<evidence type="ECO:0000313" key="56">
    <source>
        <dbReference type="Proteomes" id="UP000034151"/>
    </source>
</evidence>
<evidence type="ECO:0000313" key="16">
    <source>
        <dbReference type="EMBL" id="KKG68055.1"/>
    </source>
</evidence>
<evidence type="ECO:0000313" key="59">
    <source>
        <dbReference type="Proteomes" id="UP000034195"/>
    </source>
</evidence>
<dbReference type="Proteomes" id="UP000033933">
    <property type="component" value="Unassembled WGS sequence"/>
</dbReference>
<dbReference type="Proteomes" id="UP000034668">
    <property type="component" value="Unassembled WGS sequence"/>
</dbReference>
<evidence type="ECO:0000313" key="49">
    <source>
        <dbReference type="Proteomes" id="UP000033889"/>
    </source>
</evidence>
<evidence type="ECO:0000313" key="23">
    <source>
        <dbReference type="EMBL" id="KKH06796.1"/>
    </source>
</evidence>
<evidence type="ECO:0000313" key="18">
    <source>
        <dbReference type="EMBL" id="KKG83788.1"/>
    </source>
</evidence>
<dbReference type="EMBL" id="JJQQ01000027">
    <property type="protein sequence ID" value="KKH69501.1"/>
    <property type="molecule type" value="Genomic_DNA"/>
</dbReference>
<dbReference type="EMBL" id="JJQT01000172">
    <property type="protein sequence ID" value="KKH75959.1"/>
    <property type="molecule type" value="Genomic_DNA"/>
</dbReference>
<evidence type="ECO:0000313" key="6">
    <source>
        <dbReference type="EMBL" id="KKG31950.1"/>
    </source>
</evidence>
<dbReference type="EMBL" id="JJQS01000094">
    <property type="protein sequence ID" value="KKH73878.1"/>
    <property type="molecule type" value="Genomic_DNA"/>
</dbReference>
<sequence length="92" mass="10947">MFQETDQKELINLLHDLYKNSVENRRFITARYVKAGDENKILEAYRKKVINVYYHPRGAASMPRYSVAKKLSTTILRLPEILRGQWTWHLPL</sequence>
<dbReference type="Proteomes" id="UP000034667">
    <property type="component" value="Unassembled WGS sequence"/>
</dbReference>
<reference evidence="43 85" key="2">
    <citation type="submission" date="2018-05" db="EMBL/GenBank/DDBJ databases">
        <title>Methanosarcina gilichinskyana sp. nov., a novel methanogenic archaeon isolated from Holocene permafrost, North East Russia.</title>
        <authorList>
            <person name="Oshurkova V."/>
            <person name="Meer M."/>
            <person name="Bochkareva O."/>
            <person name="Shcherbakova V."/>
        </authorList>
    </citation>
    <scope>NUCLEOTIDE SEQUENCE [LARGE SCALE GENOMIC DNA]</scope>
    <source>
        <strain evidence="43 85">JL01</strain>
    </source>
</reference>
<dbReference type="EMBL" id="JJPF01000144">
    <property type="protein sequence ID" value="KKG38882.1"/>
    <property type="molecule type" value="Genomic_DNA"/>
</dbReference>
<evidence type="ECO:0000313" key="38">
    <source>
        <dbReference type="EMBL" id="KKH87172.1"/>
    </source>
</evidence>
<evidence type="ECO:0000313" key="47">
    <source>
        <dbReference type="Proteomes" id="UP000033878"/>
    </source>
</evidence>
<dbReference type="Proteomes" id="UP000034872">
    <property type="component" value="Unassembled WGS sequence"/>
</dbReference>
<dbReference type="EMBL" id="JJQP01000139">
    <property type="protein sequence ID" value="KKH66234.1"/>
    <property type="molecule type" value="Genomic_DNA"/>
</dbReference>
<dbReference type="Proteomes" id="UP000034298">
    <property type="component" value="Unassembled WGS sequence"/>
</dbReference>
<evidence type="ECO:0000313" key="24">
    <source>
        <dbReference type="EMBL" id="KKH24373.1"/>
    </source>
</evidence>
<evidence type="ECO:0000313" key="85">
    <source>
        <dbReference type="Proteomes" id="UP000300067"/>
    </source>
</evidence>
<evidence type="ECO:0000313" key="64">
    <source>
        <dbReference type="Proteomes" id="UP000034279"/>
    </source>
</evidence>
<evidence type="ECO:0000313" key="62">
    <source>
        <dbReference type="Proteomes" id="UP000034243"/>
    </source>
</evidence>
<dbReference type="Proteomes" id="UP000033878">
    <property type="component" value="Unassembled WGS sequence"/>
</dbReference>
<evidence type="ECO:0000313" key="7">
    <source>
        <dbReference type="EMBL" id="KKG32195.1"/>
    </source>
</evidence>
<dbReference type="EMBL" id="JJQJ01000031">
    <property type="protein sequence ID" value="KKH52581.1"/>
    <property type="molecule type" value="Genomic_DNA"/>
</dbReference>
<dbReference type="Proteomes" id="UP000033835">
    <property type="component" value="Unassembled WGS sequence"/>
</dbReference>
<evidence type="ECO:0000313" key="5">
    <source>
        <dbReference type="EMBL" id="KKG27067.1"/>
    </source>
</evidence>
<dbReference type="Proteomes" id="UP000034577">
    <property type="component" value="Unassembled WGS sequence"/>
</dbReference>
<dbReference type="Proteomes" id="UP000034842">
    <property type="component" value="Unassembled WGS sequence"/>
</dbReference>
<evidence type="ECO:0000313" key="10">
    <source>
        <dbReference type="EMBL" id="KKG39107.1"/>
    </source>
</evidence>
<dbReference type="Proteomes" id="UP000034279">
    <property type="component" value="Unassembled WGS sequence"/>
</dbReference>
<dbReference type="EMBL" id="JJQO01000129">
    <property type="protein sequence ID" value="KKH65614.1"/>
    <property type="molecule type" value="Genomic_DNA"/>
</dbReference>
<evidence type="ECO:0000313" key="81">
    <source>
        <dbReference type="Proteomes" id="UP000034921"/>
    </source>
</evidence>
<dbReference type="Proteomes" id="UP000300067">
    <property type="component" value="Chromosome"/>
</dbReference>
<dbReference type="Proteomes" id="UP000034547">
    <property type="component" value="Unassembled WGS sequence"/>
</dbReference>
<evidence type="ECO:0000313" key="45">
    <source>
        <dbReference type="Proteomes" id="UP000033835"/>
    </source>
</evidence>
<dbReference type="EMBL" id="JJPN01000164">
    <property type="protein sequence ID" value="KKG68135.1"/>
    <property type="molecule type" value="Genomic_DNA"/>
</dbReference>
<dbReference type="Proteomes" id="UP000034142">
    <property type="component" value="Unassembled WGS sequence"/>
</dbReference>
<dbReference type="EMBL" id="JJQR01000057">
    <property type="protein sequence ID" value="KKH76589.1"/>
    <property type="molecule type" value="Genomic_DNA"/>
</dbReference>
<dbReference type="EMBL" id="JJPY01000098">
    <property type="protein sequence ID" value="KKH06796.1"/>
    <property type="molecule type" value="Genomic_DNA"/>
</dbReference>